<evidence type="ECO:0000256" key="5">
    <source>
        <dbReference type="ARBA" id="ARBA00022777"/>
    </source>
</evidence>
<dbReference type="PROSITE" id="PS50109">
    <property type="entry name" value="HIS_KIN"/>
    <property type="match status" value="1"/>
</dbReference>
<evidence type="ECO:0000256" key="7">
    <source>
        <dbReference type="ARBA" id="ARBA00023136"/>
    </source>
</evidence>
<comment type="catalytic activity">
    <reaction evidence="1">
        <text>ATP + protein L-histidine = ADP + protein N-phospho-L-histidine.</text>
        <dbReference type="EC" id="2.7.13.3"/>
    </reaction>
</comment>
<dbReference type="Gene3D" id="1.10.287.130">
    <property type="match status" value="1"/>
</dbReference>
<evidence type="ECO:0000256" key="4">
    <source>
        <dbReference type="ARBA" id="ARBA00022679"/>
    </source>
</evidence>
<dbReference type="EMBL" id="BKAG01000045">
    <property type="protein sequence ID" value="GEP45246.1"/>
    <property type="molecule type" value="Genomic_DNA"/>
</dbReference>
<dbReference type="SMART" id="SM00387">
    <property type="entry name" value="HATPase_c"/>
    <property type="match status" value="1"/>
</dbReference>
<keyword evidence="3 8" id="KW-0597">Phosphoprotein</keyword>
<evidence type="ECO:0000256" key="6">
    <source>
        <dbReference type="ARBA" id="ARBA00023012"/>
    </source>
</evidence>
<dbReference type="Proteomes" id="UP000321577">
    <property type="component" value="Unassembled WGS sequence"/>
</dbReference>
<dbReference type="Gene3D" id="3.40.50.2300">
    <property type="match status" value="1"/>
</dbReference>
<evidence type="ECO:0000259" key="10">
    <source>
        <dbReference type="PROSITE" id="PS50110"/>
    </source>
</evidence>
<dbReference type="AlphaFoldDB" id="A0A512MEV7"/>
<dbReference type="PROSITE" id="PS50110">
    <property type="entry name" value="RESPONSE_REGULATORY"/>
    <property type="match status" value="1"/>
</dbReference>
<keyword evidence="5" id="KW-0418">Kinase</keyword>
<dbReference type="SMART" id="SM00388">
    <property type="entry name" value="HisKA"/>
    <property type="match status" value="1"/>
</dbReference>
<proteinExistence type="predicted"/>
<dbReference type="InterPro" id="IPR036890">
    <property type="entry name" value="HATPase_C_sf"/>
</dbReference>
<name>A0A512MEV7_9BACT</name>
<keyword evidence="4" id="KW-0808">Transferase</keyword>
<dbReference type="Gene3D" id="3.30.565.10">
    <property type="entry name" value="Histidine kinase-like ATPase, C-terminal domain"/>
    <property type="match status" value="1"/>
</dbReference>
<sequence>MNPLGESAFRENEFRILVLAPYSNDSRLSAEFLRKAGLSALACRDCAEMCSLIATGCGGLLLAEEALGQGAAQQLTAVLQNQPSWSDMPMVVITGNGDAAVRDIILASLGTVGNVSLIERPFRPATLVTTFVAALASRRRQYQVRSLLAERENMVASLHEADHRKDEFLAMLAHELRNPLASIANATKLLKTASDIESHTWATSVIDRQVRQLAHLIDDLLDVSRITQGKIRLRMAVLDAATILDRACESVRPLIAKRHHRLTCDYSQGSLWLEADATRLEQIINNLLTNAAKYTPDGGHVILSAVLQGAEVVICVKDNGMGIPPQRLPEMFQLFTQGERSIARSEGGLGIGLTIVQKLTELHHGSIEAQSEGADLGSTFTIRLPAASTPPAREATAPVTPVAAPFVPRRILIVDDNVDSAHGLGRLLGRAGHHITLAHDGAEALAQMQTRSPESIILDIGLPGMDGYEVARRIRNDEQGHKVQLIALTGYGQEEDRQHALRAGFDHHLIKPVDVAELKKLLSLPHAQGRGKE</sequence>
<dbReference type="InterPro" id="IPR003594">
    <property type="entry name" value="HATPase_dom"/>
</dbReference>
<dbReference type="FunFam" id="1.10.287.130:FF:000001">
    <property type="entry name" value="Two-component sensor histidine kinase"/>
    <property type="match status" value="1"/>
</dbReference>
<dbReference type="SMART" id="SM00448">
    <property type="entry name" value="REC"/>
    <property type="match status" value="1"/>
</dbReference>
<reference evidence="11 12" key="1">
    <citation type="submission" date="2019-07" db="EMBL/GenBank/DDBJ databases">
        <title>Whole genome shotgun sequence of Brevifollis gellanilyticus NBRC 108608.</title>
        <authorList>
            <person name="Hosoyama A."/>
            <person name="Uohara A."/>
            <person name="Ohji S."/>
            <person name="Ichikawa N."/>
        </authorList>
    </citation>
    <scope>NUCLEOTIDE SEQUENCE [LARGE SCALE GENOMIC DNA]</scope>
    <source>
        <strain evidence="11 12">NBRC 108608</strain>
    </source>
</reference>
<protein>
    <recommendedName>
        <fullName evidence="2">histidine kinase</fullName>
        <ecNumber evidence="2">2.7.13.3</ecNumber>
    </recommendedName>
</protein>
<evidence type="ECO:0000256" key="8">
    <source>
        <dbReference type="PROSITE-ProRule" id="PRU00169"/>
    </source>
</evidence>
<dbReference type="CDD" id="cd17580">
    <property type="entry name" value="REC_2_DhkD-like"/>
    <property type="match status" value="1"/>
</dbReference>
<dbReference type="GO" id="GO:0000155">
    <property type="term" value="F:phosphorelay sensor kinase activity"/>
    <property type="evidence" value="ECO:0007669"/>
    <property type="project" value="InterPro"/>
</dbReference>
<evidence type="ECO:0000256" key="1">
    <source>
        <dbReference type="ARBA" id="ARBA00000085"/>
    </source>
</evidence>
<organism evidence="11 12">
    <name type="scientific">Brevifollis gellanilyticus</name>
    <dbReference type="NCBI Taxonomy" id="748831"/>
    <lineage>
        <taxon>Bacteria</taxon>
        <taxon>Pseudomonadati</taxon>
        <taxon>Verrucomicrobiota</taxon>
        <taxon>Verrucomicrobiia</taxon>
        <taxon>Verrucomicrobiales</taxon>
        <taxon>Verrucomicrobiaceae</taxon>
    </lineage>
</organism>
<dbReference type="Pfam" id="PF02518">
    <property type="entry name" value="HATPase_c"/>
    <property type="match status" value="1"/>
</dbReference>
<evidence type="ECO:0000256" key="2">
    <source>
        <dbReference type="ARBA" id="ARBA00012438"/>
    </source>
</evidence>
<gene>
    <name evidence="11" type="ORF">BGE01nite_45370</name>
</gene>
<dbReference type="InterPro" id="IPR036097">
    <property type="entry name" value="HisK_dim/P_sf"/>
</dbReference>
<dbReference type="Pfam" id="PF00512">
    <property type="entry name" value="HisKA"/>
    <property type="match status" value="1"/>
</dbReference>
<comment type="caution">
    <text evidence="11">The sequence shown here is derived from an EMBL/GenBank/DDBJ whole genome shotgun (WGS) entry which is preliminary data.</text>
</comment>
<keyword evidence="12" id="KW-1185">Reference proteome</keyword>
<dbReference type="InterPro" id="IPR011006">
    <property type="entry name" value="CheY-like_superfamily"/>
</dbReference>
<dbReference type="InterPro" id="IPR003661">
    <property type="entry name" value="HisK_dim/P_dom"/>
</dbReference>
<evidence type="ECO:0000313" key="11">
    <source>
        <dbReference type="EMBL" id="GEP45246.1"/>
    </source>
</evidence>
<dbReference type="PANTHER" id="PTHR43547:SF2">
    <property type="entry name" value="HYBRID SIGNAL TRANSDUCTION HISTIDINE KINASE C"/>
    <property type="match status" value="1"/>
</dbReference>
<feature type="modified residue" description="4-aspartylphosphate" evidence="8">
    <location>
        <position position="459"/>
    </location>
</feature>
<dbReference type="Pfam" id="PF00072">
    <property type="entry name" value="Response_reg"/>
    <property type="match status" value="1"/>
</dbReference>
<dbReference type="PANTHER" id="PTHR43547">
    <property type="entry name" value="TWO-COMPONENT HISTIDINE KINASE"/>
    <property type="match status" value="1"/>
</dbReference>
<dbReference type="InterPro" id="IPR004358">
    <property type="entry name" value="Sig_transdc_His_kin-like_C"/>
</dbReference>
<dbReference type="InterPro" id="IPR005467">
    <property type="entry name" value="His_kinase_dom"/>
</dbReference>
<evidence type="ECO:0000313" key="12">
    <source>
        <dbReference type="Proteomes" id="UP000321577"/>
    </source>
</evidence>
<feature type="domain" description="Response regulatory" evidence="10">
    <location>
        <begin position="410"/>
        <end position="526"/>
    </location>
</feature>
<evidence type="ECO:0000256" key="3">
    <source>
        <dbReference type="ARBA" id="ARBA00022553"/>
    </source>
</evidence>
<accession>A0A512MEV7</accession>
<keyword evidence="6" id="KW-0902">Two-component regulatory system</keyword>
<dbReference type="InterPro" id="IPR001789">
    <property type="entry name" value="Sig_transdc_resp-reg_receiver"/>
</dbReference>
<dbReference type="FunFam" id="3.30.565.10:FF:000006">
    <property type="entry name" value="Sensor histidine kinase WalK"/>
    <property type="match status" value="1"/>
</dbReference>
<dbReference type="SUPFAM" id="SSF47384">
    <property type="entry name" value="Homodimeric domain of signal transducing histidine kinase"/>
    <property type="match status" value="1"/>
</dbReference>
<evidence type="ECO:0000259" key="9">
    <source>
        <dbReference type="PROSITE" id="PS50109"/>
    </source>
</evidence>
<feature type="domain" description="Histidine kinase" evidence="9">
    <location>
        <begin position="171"/>
        <end position="388"/>
    </location>
</feature>
<keyword evidence="7" id="KW-0472">Membrane</keyword>
<dbReference type="EC" id="2.7.13.3" evidence="2"/>
<dbReference type="SUPFAM" id="SSF52172">
    <property type="entry name" value="CheY-like"/>
    <property type="match status" value="2"/>
</dbReference>
<dbReference type="PRINTS" id="PR00344">
    <property type="entry name" value="BCTRLSENSOR"/>
</dbReference>
<dbReference type="SUPFAM" id="SSF55874">
    <property type="entry name" value="ATPase domain of HSP90 chaperone/DNA topoisomerase II/histidine kinase"/>
    <property type="match status" value="1"/>
</dbReference>
<dbReference type="CDD" id="cd00082">
    <property type="entry name" value="HisKA"/>
    <property type="match status" value="1"/>
</dbReference>